<dbReference type="EMBL" id="LNXV01000003">
    <property type="protein sequence ID" value="KTC86976.1"/>
    <property type="molecule type" value="Genomic_DNA"/>
</dbReference>
<dbReference type="SUPFAM" id="SSF56925">
    <property type="entry name" value="OMPA-like"/>
    <property type="match status" value="1"/>
</dbReference>
<dbReference type="OrthoDB" id="5650049at2"/>
<name>A0A0W0SUF5_9GAMM</name>
<dbReference type="InterPro" id="IPR011250">
    <property type="entry name" value="OMP/PagP_B-barrel"/>
</dbReference>
<accession>A0A0W0SUF5</accession>
<sequence>MNKKLGLVALYISSLSLHAGTMGEVITTYPWFASIGTGYSWTEKPGIDNPNPAFWDFSSQGYDADLGDRGFYTFALGKQVHQYIDISLSYLNHEVFDYQKFQSSPPATSGTPGFTGSERTRFFSLSNRALLINGFLHPAQAWANFASISLNPFIGGGIGFAHNEVRDFHTVGTVNVAGVPIGSTTSIGGPTDKNSFAWQASAGFNFRPSQSHLSVDAGYRYYDGGKFNGPSTVYTNSDGFATSTPWSGRLKANQVFVEFKYTA</sequence>
<evidence type="ECO:0000256" key="1">
    <source>
        <dbReference type="SAM" id="SignalP"/>
    </source>
</evidence>
<dbReference type="Proteomes" id="UP000054742">
    <property type="component" value="Unassembled WGS sequence"/>
</dbReference>
<dbReference type="Gene3D" id="2.40.160.20">
    <property type="match status" value="1"/>
</dbReference>
<feature type="signal peptide" evidence="1">
    <location>
        <begin position="1"/>
        <end position="19"/>
    </location>
</feature>
<comment type="caution">
    <text evidence="2">The sequence shown here is derived from an EMBL/GenBank/DDBJ whole genome shotgun (WGS) entry which is preliminary data.</text>
</comment>
<dbReference type="RefSeq" id="WP_058440318.1">
    <property type="nucleotide sequence ID" value="NZ_CAAAHU010000001.1"/>
</dbReference>
<keyword evidence="3" id="KW-1185">Reference proteome</keyword>
<evidence type="ECO:0000313" key="3">
    <source>
        <dbReference type="Proteomes" id="UP000054742"/>
    </source>
</evidence>
<gene>
    <name evidence="2" type="ORF">Lbru_0205</name>
</gene>
<dbReference type="AlphaFoldDB" id="A0A0W0SUF5"/>
<reference evidence="2 3" key="1">
    <citation type="submission" date="2015-11" db="EMBL/GenBank/DDBJ databases">
        <title>Genomic analysis of 38 Legionella species identifies large and diverse effector repertoires.</title>
        <authorList>
            <person name="Burstein D."/>
            <person name="Amaro F."/>
            <person name="Zusman T."/>
            <person name="Lifshitz Z."/>
            <person name="Cohen O."/>
            <person name="Gilbert J.A."/>
            <person name="Pupko T."/>
            <person name="Shuman H.A."/>
            <person name="Segal G."/>
        </authorList>
    </citation>
    <scope>NUCLEOTIDE SEQUENCE [LARGE SCALE GENOMIC DNA]</scope>
    <source>
        <strain evidence="2 3">ATCC 43878</strain>
    </source>
</reference>
<evidence type="ECO:0008006" key="4">
    <source>
        <dbReference type="Google" id="ProtNLM"/>
    </source>
</evidence>
<evidence type="ECO:0000313" key="2">
    <source>
        <dbReference type="EMBL" id="KTC86976.1"/>
    </source>
</evidence>
<organism evidence="2 3">
    <name type="scientific">Legionella brunensis</name>
    <dbReference type="NCBI Taxonomy" id="29422"/>
    <lineage>
        <taxon>Bacteria</taxon>
        <taxon>Pseudomonadati</taxon>
        <taxon>Pseudomonadota</taxon>
        <taxon>Gammaproteobacteria</taxon>
        <taxon>Legionellales</taxon>
        <taxon>Legionellaceae</taxon>
        <taxon>Legionella</taxon>
    </lineage>
</organism>
<keyword evidence="1" id="KW-0732">Signal</keyword>
<proteinExistence type="predicted"/>
<dbReference type="PATRIC" id="fig|29422.6.peg.212"/>
<protein>
    <recommendedName>
        <fullName evidence="4">Outer membrane protein beta-barrel domain-containing protein</fullName>
    </recommendedName>
</protein>
<feature type="chain" id="PRO_5006912379" description="Outer membrane protein beta-barrel domain-containing protein" evidence="1">
    <location>
        <begin position="20"/>
        <end position="263"/>
    </location>
</feature>
<dbReference type="STRING" id="29422.Lbru_0205"/>